<evidence type="ECO:0000259" key="10">
    <source>
        <dbReference type="PROSITE" id="PS50020"/>
    </source>
</evidence>
<dbReference type="GO" id="GO:0005634">
    <property type="term" value="C:nucleus"/>
    <property type="evidence" value="ECO:0007669"/>
    <property type="project" value="UniProtKB-SubCell"/>
</dbReference>
<dbReference type="FunFam" id="2.20.70.10:FF:000017">
    <property type="entry name" value="E3 ubiquitin-protein ligase"/>
    <property type="match status" value="1"/>
</dbReference>
<dbReference type="InterPro" id="IPR036020">
    <property type="entry name" value="WW_dom_sf"/>
</dbReference>
<feature type="domain" description="WW" evidence="10">
    <location>
        <begin position="258"/>
        <end position="291"/>
    </location>
</feature>
<comment type="similarity">
    <text evidence="8">Belongs to the YAP1 family.</text>
</comment>
<keyword evidence="5" id="KW-0010">Activator</keyword>
<feature type="region of interest" description="Disordered" evidence="9">
    <location>
        <begin position="160"/>
        <end position="229"/>
    </location>
</feature>
<keyword evidence="7" id="KW-0539">Nucleus</keyword>
<evidence type="ECO:0000313" key="12">
    <source>
        <dbReference type="Proteomes" id="UP000183832"/>
    </source>
</evidence>
<feature type="compositionally biased region" description="Low complexity" evidence="9">
    <location>
        <begin position="75"/>
        <end position="89"/>
    </location>
</feature>
<dbReference type="PANTHER" id="PTHR17616">
    <property type="entry name" value="YES-ASSOCIATED PROTEIN YAP1 FAMILY MEMBER"/>
    <property type="match status" value="1"/>
</dbReference>
<feature type="compositionally biased region" description="Low complexity" evidence="9">
    <location>
        <begin position="198"/>
        <end position="227"/>
    </location>
</feature>
<feature type="domain" description="WW" evidence="10">
    <location>
        <begin position="358"/>
        <end position="391"/>
    </location>
</feature>
<dbReference type="GO" id="GO:0045944">
    <property type="term" value="P:positive regulation of transcription by RNA polymerase II"/>
    <property type="evidence" value="ECO:0007669"/>
    <property type="project" value="TreeGrafter"/>
</dbReference>
<protein>
    <submittedName>
        <fullName evidence="11">CLUMA_CG015352, isoform A</fullName>
    </submittedName>
</protein>
<evidence type="ECO:0000256" key="2">
    <source>
        <dbReference type="ARBA" id="ARBA00004496"/>
    </source>
</evidence>
<keyword evidence="3" id="KW-0963">Cytoplasm</keyword>
<proteinExistence type="inferred from homology"/>
<evidence type="ECO:0000256" key="7">
    <source>
        <dbReference type="ARBA" id="ARBA00023242"/>
    </source>
</evidence>
<dbReference type="PROSITE" id="PS01159">
    <property type="entry name" value="WW_DOMAIN_1"/>
    <property type="match status" value="1"/>
</dbReference>
<comment type="subcellular location">
    <subcellularLocation>
        <location evidence="2">Cytoplasm</location>
    </subcellularLocation>
    <subcellularLocation>
        <location evidence="1">Nucleus</location>
    </subcellularLocation>
</comment>
<feature type="compositionally biased region" description="Polar residues" evidence="9">
    <location>
        <begin position="186"/>
        <end position="197"/>
    </location>
</feature>
<feature type="region of interest" description="Disordered" evidence="9">
    <location>
        <begin position="75"/>
        <end position="104"/>
    </location>
</feature>
<dbReference type="OrthoDB" id="2020426at2759"/>
<organism evidence="11 12">
    <name type="scientific">Clunio marinus</name>
    <dbReference type="NCBI Taxonomy" id="568069"/>
    <lineage>
        <taxon>Eukaryota</taxon>
        <taxon>Metazoa</taxon>
        <taxon>Ecdysozoa</taxon>
        <taxon>Arthropoda</taxon>
        <taxon>Hexapoda</taxon>
        <taxon>Insecta</taxon>
        <taxon>Pterygota</taxon>
        <taxon>Neoptera</taxon>
        <taxon>Endopterygota</taxon>
        <taxon>Diptera</taxon>
        <taxon>Nematocera</taxon>
        <taxon>Chironomoidea</taxon>
        <taxon>Chironomidae</taxon>
        <taxon>Clunio</taxon>
    </lineage>
</organism>
<dbReference type="GO" id="GO:0005737">
    <property type="term" value="C:cytoplasm"/>
    <property type="evidence" value="ECO:0007669"/>
    <property type="project" value="UniProtKB-SubCell"/>
</dbReference>
<evidence type="ECO:0000256" key="4">
    <source>
        <dbReference type="ARBA" id="ARBA00023015"/>
    </source>
</evidence>
<evidence type="ECO:0000256" key="1">
    <source>
        <dbReference type="ARBA" id="ARBA00004123"/>
    </source>
</evidence>
<dbReference type="InterPro" id="IPR001202">
    <property type="entry name" value="WW_dom"/>
</dbReference>
<dbReference type="PROSITE" id="PS50020">
    <property type="entry name" value="WW_DOMAIN_2"/>
    <property type="match status" value="2"/>
</dbReference>
<dbReference type="GO" id="GO:0035329">
    <property type="term" value="P:hippo signaling"/>
    <property type="evidence" value="ECO:0007669"/>
    <property type="project" value="TreeGrafter"/>
</dbReference>
<keyword evidence="12" id="KW-1185">Reference proteome</keyword>
<gene>
    <name evidence="11" type="primary">putative Protein yorkie</name>
    <name evidence="11" type="ORF">CLUMA_CG015352</name>
</gene>
<dbReference type="InterPro" id="IPR053819">
    <property type="entry name" value="TEADIR3_omega_loop"/>
</dbReference>
<keyword evidence="6" id="KW-0804">Transcription</keyword>
<evidence type="ECO:0000256" key="6">
    <source>
        <dbReference type="ARBA" id="ARBA00023163"/>
    </source>
</evidence>
<evidence type="ECO:0000256" key="9">
    <source>
        <dbReference type="SAM" id="MobiDB-lite"/>
    </source>
</evidence>
<dbReference type="Gene3D" id="6.20.430.10">
    <property type="match status" value="1"/>
</dbReference>
<dbReference type="InterPro" id="IPR051583">
    <property type="entry name" value="YAP1"/>
</dbReference>
<dbReference type="AlphaFoldDB" id="A0A1J1ITS4"/>
<evidence type="ECO:0000313" key="11">
    <source>
        <dbReference type="EMBL" id="CRL02510.1"/>
    </source>
</evidence>
<dbReference type="Pfam" id="PF15238">
    <property type="entry name" value="TEADIR3"/>
    <property type="match status" value="1"/>
</dbReference>
<feature type="compositionally biased region" description="Polar residues" evidence="9">
    <location>
        <begin position="1"/>
        <end position="18"/>
    </location>
</feature>
<evidence type="ECO:0000256" key="8">
    <source>
        <dbReference type="ARBA" id="ARBA00038057"/>
    </source>
</evidence>
<dbReference type="EMBL" id="CVRI01000057">
    <property type="protein sequence ID" value="CRL02510.1"/>
    <property type="molecule type" value="Genomic_DNA"/>
</dbReference>
<dbReference type="Proteomes" id="UP000183832">
    <property type="component" value="Unassembled WGS sequence"/>
</dbReference>
<dbReference type="GO" id="GO:0003713">
    <property type="term" value="F:transcription coactivator activity"/>
    <property type="evidence" value="ECO:0007669"/>
    <property type="project" value="TreeGrafter"/>
</dbReference>
<dbReference type="Gene3D" id="2.20.70.10">
    <property type="match status" value="2"/>
</dbReference>
<feature type="region of interest" description="Disordered" evidence="9">
    <location>
        <begin position="1"/>
        <end position="31"/>
    </location>
</feature>
<dbReference type="STRING" id="568069.A0A1J1ITS4"/>
<dbReference type="SUPFAM" id="SSF51045">
    <property type="entry name" value="WW domain"/>
    <property type="match status" value="2"/>
</dbReference>
<evidence type="ECO:0000256" key="5">
    <source>
        <dbReference type="ARBA" id="ARBA00023159"/>
    </source>
</evidence>
<feature type="compositionally biased region" description="Low complexity" evidence="9">
    <location>
        <begin position="164"/>
        <end position="185"/>
    </location>
</feature>
<dbReference type="CDD" id="cd00201">
    <property type="entry name" value="WW"/>
    <property type="match status" value="2"/>
</dbReference>
<evidence type="ECO:0000256" key="3">
    <source>
        <dbReference type="ARBA" id="ARBA00022490"/>
    </source>
</evidence>
<reference evidence="11 12" key="1">
    <citation type="submission" date="2015-04" db="EMBL/GenBank/DDBJ databases">
        <authorList>
            <person name="Syromyatnikov M.Y."/>
            <person name="Popov V.N."/>
        </authorList>
    </citation>
    <scope>NUCLEOTIDE SEQUENCE [LARGE SCALE GENOMIC DNA]</scope>
</reference>
<keyword evidence="4" id="KW-0805">Transcription regulation</keyword>
<accession>A0A1J1ITS4</accession>
<dbReference type="Pfam" id="PF00397">
    <property type="entry name" value="WW"/>
    <property type="match status" value="2"/>
</dbReference>
<dbReference type="SMART" id="SM00456">
    <property type="entry name" value="WW"/>
    <property type="match status" value="2"/>
</dbReference>
<name>A0A1J1ITS4_9DIPT</name>
<dbReference type="PANTHER" id="PTHR17616:SF8">
    <property type="entry name" value="TRANSCRIPTIONAL COACTIVATOR YORKIE"/>
    <property type="match status" value="1"/>
</dbReference>
<sequence>MAFNNSSQTRQSTQLSATNEDETNLQQQQQQKKNNLIILVEKDSNDKLDELFDKTLSNKLPLQVPYHMRNLPASFFKPPSSGSKSPSVSHSRENSADSAFGSGTTIGAGVQSTATPVVAPSAIPSGLTIHHSRAHSSPASLGKLPLNINLNLSALNLGSVTPTNSSPSPNHSSSNISSISSNNSSKQQQSGISVNIASNSTNSTNNTNNNLLNNNGTGSNQSTNNNLPHNILDKTLQHIHSRGRSYDIPSLQHQIHFGELPTGWEQAKTHEGKIYYINHNTRTTQWEDPRIQAATTALSNGNLFSSSEHSSVETLFSSPTHLSSLGSTQNVTDTQSQTQTAAITAPSVPLGNNTTNLGPLEWPWEEGVTENGERYYINHITRTTTWRDPRLSNQDWADQEQSVRIFNLHLERERLKRRQQEIAKLNIGEDPFLSGMTDHARQESSDSGLSVSLSHTPDFLSTIDDSMDGLSSTVNDSMDTITFNEAMETPDEFMLNDPLLLDKIDELI</sequence>